<evidence type="ECO:0000313" key="2">
    <source>
        <dbReference type="EMBL" id="KIJ94105.1"/>
    </source>
</evidence>
<evidence type="ECO:0000313" key="3">
    <source>
        <dbReference type="Proteomes" id="UP000054477"/>
    </source>
</evidence>
<gene>
    <name evidence="2" type="ORF">K443DRAFT_12376</name>
</gene>
<dbReference type="OrthoDB" id="3032033at2759"/>
<dbReference type="EMBL" id="KN838809">
    <property type="protein sequence ID" value="KIJ94105.1"/>
    <property type="molecule type" value="Genomic_DNA"/>
</dbReference>
<organism evidence="2 3">
    <name type="scientific">Laccaria amethystina LaAM-08-1</name>
    <dbReference type="NCBI Taxonomy" id="1095629"/>
    <lineage>
        <taxon>Eukaryota</taxon>
        <taxon>Fungi</taxon>
        <taxon>Dikarya</taxon>
        <taxon>Basidiomycota</taxon>
        <taxon>Agaricomycotina</taxon>
        <taxon>Agaricomycetes</taxon>
        <taxon>Agaricomycetidae</taxon>
        <taxon>Agaricales</taxon>
        <taxon>Agaricineae</taxon>
        <taxon>Hydnangiaceae</taxon>
        <taxon>Laccaria</taxon>
    </lineage>
</organism>
<dbReference type="AlphaFoldDB" id="A0A0C9WRM0"/>
<keyword evidence="3" id="KW-1185">Reference proteome</keyword>
<name>A0A0C9WRM0_9AGAR</name>
<reference evidence="3" key="2">
    <citation type="submission" date="2015-01" db="EMBL/GenBank/DDBJ databases">
        <title>Evolutionary Origins and Diversification of the Mycorrhizal Mutualists.</title>
        <authorList>
            <consortium name="DOE Joint Genome Institute"/>
            <consortium name="Mycorrhizal Genomics Consortium"/>
            <person name="Kohler A."/>
            <person name="Kuo A."/>
            <person name="Nagy L.G."/>
            <person name="Floudas D."/>
            <person name="Copeland A."/>
            <person name="Barry K.W."/>
            <person name="Cichocki N."/>
            <person name="Veneault-Fourrey C."/>
            <person name="LaButti K."/>
            <person name="Lindquist E.A."/>
            <person name="Lipzen A."/>
            <person name="Lundell T."/>
            <person name="Morin E."/>
            <person name="Murat C."/>
            <person name="Riley R."/>
            <person name="Ohm R."/>
            <person name="Sun H."/>
            <person name="Tunlid A."/>
            <person name="Henrissat B."/>
            <person name="Grigoriev I.V."/>
            <person name="Hibbett D.S."/>
            <person name="Martin F."/>
        </authorList>
    </citation>
    <scope>NUCLEOTIDE SEQUENCE [LARGE SCALE GENOMIC DNA]</scope>
    <source>
        <strain evidence="3">LaAM-08-1</strain>
    </source>
</reference>
<reference evidence="2 3" key="1">
    <citation type="submission" date="2014-04" db="EMBL/GenBank/DDBJ databases">
        <authorList>
            <consortium name="DOE Joint Genome Institute"/>
            <person name="Kuo A."/>
            <person name="Kohler A."/>
            <person name="Nagy L.G."/>
            <person name="Floudas D."/>
            <person name="Copeland A."/>
            <person name="Barry K.W."/>
            <person name="Cichocki N."/>
            <person name="Veneault-Fourrey C."/>
            <person name="LaButti K."/>
            <person name="Lindquist E.A."/>
            <person name="Lipzen A."/>
            <person name="Lundell T."/>
            <person name="Morin E."/>
            <person name="Murat C."/>
            <person name="Sun H."/>
            <person name="Tunlid A."/>
            <person name="Henrissat B."/>
            <person name="Grigoriev I.V."/>
            <person name="Hibbett D.S."/>
            <person name="Martin F."/>
            <person name="Nordberg H.P."/>
            <person name="Cantor M.N."/>
            <person name="Hua S.X."/>
        </authorList>
    </citation>
    <scope>NUCLEOTIDE SEQUENCE [LARGE SCALE GENOMIC DNA]</scope>
    <source>
        <strain evidence="2 3">LaAM-08-1</strain>
    </source>
</reference>
<dbReference type="HOGENOM" id="CLU_387351_0_0_1"/>
<feature type="region of interest" description="Disordered" evidence="1">
    <location>
        <begin position="280"/>
        <end position="365"/>
    </location>
</feature>
<evidence type="ECO:0000256" key="1">
    <source>
        <dbReference type="SAM" id="MobiDB-lite"/>
    </source>
</evidence>
<proteinExistence type="predicted"/>
<accession>A0A0C9WRM0</accession>
<protein>
    <submittedName>
        <fullName evidence="2">Unplaced genomic scaffold K443scaffold_274, whole genome shotgun sequence</fullName>
    </submittedName>
</protein>
<dbReference type="Proteomes" id="UP000054477">
    <property type="component" value="Unassembled WGS sequence"/>
</dbReference>
<sequence length="713" mass="79325">MLSTPNVPRQFKEFEEEMKKRGGFDDANILNQYIDKILHSQGCQSISLDNHIWMLQKILNMRRVQGKDQSLKQLNRYMVIACFRKLAQRACYARSMPFFQALNNVDLRKIDFDKAKPDTTPDDSAVITDHECLAMFLDYHPRRYEYKRLLYIYTSDKKIPIHNKDTFEEFHQLLLSILETYQEGLTGMEAAIGDDGPSKEKFRKAATRVSWAGFLLHRLNTGAALRAHLQTIRESLSGLAMPSLPKSRKNEADIYPIQGEADIFLTDDALIAHEAGALFNEGNDSADEGPPSSLQDADGHDNAPDDDNNDGSGEFEHANSEEGDSSDDGGHAVASADPNDLSGSTLDDVLDGEPGYRDRDEDEDEDEFEEIKSEAGYLATLKWMKLLVSQFNSASLLALGLPADVSLRILKSPPVGADLMSWKELLADSSFFPTWSPDQHRPGSRLWSNQEIANFLESGINANRRPTCGHAQNALNAWEEVLKTYQSSSDHRPLFARVVGSVTWIQDQSSVPGCKAAAADILKLLTRNVADILADPCRTSKVTHNLRYITDVCMIFGTLSATNFKGSLHCEAALGTLISTPASETYPQYSSLLAEMQQYGRVIGTSKRCCPVCAALLSIITPQGTAQPFLIRGSHRTISSCTLPDWTPPRIVKELIKHFGEPLREEIGRLMEHTHWAPLKYSPSTGSSALSATSLGRRLPVNTKVVMIEPEWT</sequence>